<accession>A0A0R3QKR4</accession>
<evidence type="ECO:0000313" key="4">
    <source>
        <dbReference type="EMBL" id="VDO21402.1"/>
    </source>
</evidence>
<name>A0A0R3QKR4_9BILA</name>
<evidence type="ECO:0000313" key="6">
    <source>
        <dbReference type="WBParaSite" id="BTMF_0000823501-mRNA-1"/>
    </source>
</evidence>
<dbReference type="WBParaSite" id="BTMF_0000823501-mRNA-1">
    <property type="protein sequence ID" value="BTMF_0000823501-mRNA-1"/>
    <property type="gene ID" value="BTMF_0000823501"/>
</dbReference>
<dbReference type="InterPro" id="IPR000582">
    <property type="entry name" value="Acyl-CoA-binding_protein"/>
</dbReference>
<dbReference type="PRINTS" id="PR00689">
    <property type="entry name" value="ACOABINDINGP"/>
</dbReference>
<keyword evidence="1" id="KW-0446">Lipid-binding</keyword>
<dbReference type="Gene3D" id="1.20.80.10">
    <property type="match status" value="1"/>
</dbReference>
<feature type="coiled-coil region" evidence="2">
    <location>
        <begin position="375"/>
        <end position="419"/>
    </location>
</feature>
<keyword evidence="2" id="KW-0175">Coiled coil</keyword>
<dbReference type="STRING" id="42155.A0A0R3QKR4"/>
<dbReference type="GO" id="GO:0006631">
    <property type="term" value="P:fatty acid metabolic process"/>
    <property type="evidence" value="ECO:0007669"/>
    <property type="project" value="TreeGrafter"/>
</dbReference>
<evidence type="ECO:0000256" key="1">
    <source>
        <dbReference type="ARBA" id="ARBA00023121"/>
    </source>
</evidence>
<dbReference type="InterPro" id="IPR035984">
    <property type="entry name" value="Acyl-CoA-binding_sf"/>
</dbReference>
<dbReference type="Proteomes" id="UP000280834">
    <property type="component" value="Unassembled WGS sequence"/>
</dbReference>
<dbReference type="EMBL" id="UZAG01015552">
    <property type="protein sequence ID" value="VDO21402.1"/>
    <property type="molecule type" value="Genomic_DNA"/>
</dbReference>
<organism evidence="6">
    <name type="scientific">Brugia timori</name>
    <dbReference type="NCBI Taxonomy" id="42155"/>
    <lineage>
        <taxon>Eukaryota</taxon>
        <taxon>Metazoa</taxon>
        <taxon>Ecdysozoa</taxon>
        <taxon>Nematoda</taxon>
        <taxon>Chromadorea</taxon>
        <taxon>Rhabditida</taxon>
        <taxon>Spirurina</taxon>
        <taxon>Spiruromorpha</taxon>
        <taxon>Filarioidea</taxon>
        <taxon>Onchocercidae</taxon>
        <taxon>Brugia</taxon>
    </lineage>
</organism>
<evidence type="ECO:0000256" key="2">
    <source>
        <dbReference type="SAM" id="Coils"/>
    </source>
</evidence>
<feature type="domain" description="ACB" evidence="3">
    <location>
        <begin position="14"/>
        <end position="103"/>
    </location>
</feature>
<dbReference type="InterPro" id="IPR014352">
    <property type="entry name" value="FERM/acyl-CoA-bd_prot_sf"/>
</dbReference>
<dbReference type="SUPFAM" id="SSF47027">
    <property type="entry name" value="Acyl-CoA binding protein"/>
    <property type="match status" value="1"/>
</dbReference>
<keyword evidence="5" id="KW-1185">Reference proteome</keyword>
<dbReference type="GO" id="GO:0005737">
    <property type="term" value="C:cytoplasm"/>
    <property type="evidence" value="ECO:0007669"/>
    <property type="project" value="TreeGrafter"/>
</dbReference>
<evidence type="ECO:0000313" key="5">
    <source>
        <dbReference type="Proteomes" id="UP000280834"/>
    </source>
</evidence>
<dbReference type="Pfam" id="PF00887">
    <property type="entry name" value="ACBP"/>
    <property type="match status" value="1"/>
</dbReference>
<dbReference type="PANTHER" id="PTHR23310">
    <property type="entry name" value="ACYL-COA-BINDING PROTEIN, ACBP"/>
    <property type="match status" value="1"/>
</dbReference>
<gene>
    <name evidence="4" type="ORF">BTMF_LOCUS6302</name>
</gene>
<dbReference type="PROSITE" id="PS51228">
    <property type="entry name" value="ACB_2"/>
    <property type="match status" value="1"/>
</dbReference>
<dbReference type="PANTHER" id="PTHR23310:SF77">
    <property type="entry name" value="LD25952P"/>
    <property type="match status" value="1"/>
</dbReference>
<dbReference type="GO" id="GO:0000062">
    <property type="term" value="F:fatty-acyl-CoA binding"/>
    <property type="evidence" value="ECO:0007669"/>
    <property type="project" value="InterPro"/>
</dbReference>
<reference evidence="6" key="1">
    <citation type="submission" date="2017-02" db="UniProtKB">
        <authorList>
            <consortium name="WormBaseParasite"/>
        </authorList>
    </citation>
    <scope>IDENTIFICATION</scope>
</reference>
<sequence length="422" mass="48937">MLPDCVETTSESMHDVAFKAAVDIIQSMPKKGLVSISTSQKLRFYSLFKQGTNGRCNTPCPPMWHAIDRMKWRAWDALGSMNSLEAKKIYVIEFKNIINAMQQKYDIAELIKGSDDRMKVLLREKLNILGYDVNDSKIGEDLDDSGQQSYSMAEENYEMKKHSSNNGTNELSDQCSESSTSTGEYVDAVCCSQEPCAFCQEQLSNHRVDHMNGYHFSYSTSNSENLKVFMQRHLKILISLLTYMRRLFATFLSNFKGYIKNRFIMKSSWLVDSPSWKVDIIYDYQKLAFSIKHHIIKSVFVDTNVQLLLTKIDNLEEMKGKVSETLLSVIDKRIAYPRMITSYISEAGKFRMKRIEEAELVWQAESLGKKDVEKMLELINKMQEVEKENDVLLHRIEELKRQNNELEKTVKMNDEIIRNMVF</sequence>
<proteinExistence type="predicted"/>
<dbReference type="AlphaFoldDB" id="A0A0R3QKR4"/>
<reference evidence="4 5" key="2">
    <citation type="submission" date="2018-11" db="EMBL/GenBank/DDBJ databases">
        <authorList>
            <consortium name="Pathogen Informatics"/>
        </authorList>
    </citation>
    <scope>NUCLEOTIDE SEQUENCE [LARGE SCALE GENOMIC DNA]</scope>
</reference>
<evidence type="ECO:0000259" key="3">
    <source>
        <dbReference type="PROSITE" id="PS51228"/>
    </source>
</evidence>
<protein>
    <submittedName>
        <fullName evidence="6">ACB domain-containing protein</fullName>
    </submittedName>
</protein>